<keyword evidence="2" id="KW-1185">Reference proteome</keyword>
<evidence type="ECO:0000313" key="2">
    <source>
        <dbReference type="Proteomes" id="UP000322699"/>
    </source>
</evidence>
<gene>
    <name evidence="1" type="ORF">LF1_14540</name>
</gene>
<reference evidence="1 2" key="1">
    <citation type="submission" date="2019-08" db="EMBL/GenBank/DDBJ databases">
        <title>Deep-cultivation of Planctomycetes and their phenomic and genomic characterization uncovers novel biology.</title>
        <authorList>
            <person name="Wiegand S."/>
            <person name="Jogler M."/>
            <person name="Boedeker C."/>
            <person name="Pinto D."/>
            <person name="Vollmers J."/>
            <person name="Rivas-Marin E."/>
            <person name="Kohn T."/>
            <person name="Peeters S.H."/>
            <person name="Heuer A."/>
            <person name="Rast P."/>
            <person name="Oberbeckmann S."/>
            <person name="Bunk B."/>
            <person name="Jeske O."/>
            <person name="Meyerdierks A."/>
            <person name="Storesund J.E."/>
            <person name="Kallscheuer N."/>
            <person name="Luecker S."/>
            <person name="Lage O.M."/>
            <person name="Pohl T."/>
            <person name="Merkel B.J."/>
            <person name="Hornburger P."/>
            <person name="Mueller R.-W."/>
            <person name="Bruemmer F."/>
            <person name="Labrenz M."/>
            <person name="Spormann A.M."/>
            <person name="Op Den Camp H."/>
            <person name="Overmann J."/>
            <person name="Amann R."/>
            <person name="Jetten M.S.M."/>
            <person name="Mascher T."/>
            <person name="Medema M.H."/>
            <person name="Devos D.P."/>
            <person name="Kaster A.-K."/>
            <person name="Ovreas L."/>
            <person name="Rohde M."/>
            <person name="Galperin M.Y."/>
            <person name="Jogler C."/>
        </authorList>
    </citation>
    <scope>NUCLEOTIDE SEQUENCE [LARGE SCALE GENOMIC DNA]</scope>
    <source>
        <strain evidence="1 2">LF1</strain>
    </source>
</reference>
<accession>A0A5B1CH81</accession>
<comment type="caution">
    <text evidence="1">The sequence shown here is derived from an EMBL/GenBank/DDBJ whole genome shotgun (WGS) entry which is preliminary data.</text>
</comment>
<name>A0A5B1CH81_9BACT</name>
<proteinExistence type="predicted"/>
<dbReference type="EMBL" id="VRLW01000001">
    <property type="protein sequence ID" value="KAA1258930.1"/>
    <property type="molecule type" value="Genomic_DNA"/>
</dbReference>
<sequence length="218" mass="24914">MDELQTRLPTLPTTVEDFFSLLFEHAPEIAKHYALFKQARDLKRLETLFQYLRGHTDKFVGDFAKSEAGFHLLEEVVDRVSREHTEQKRQHFANLIVSSWLDNRPVQLIFDEASLFARAIDRFTNSHIAIIQHLYDAEEKTSVKYDELGKVAGDRDCHILLHDICGEFGLANRSWGLHQTTSPALMVSTNLSPEGIARNCLHAITPRGRRFVSKVLSG</sequence>
<dbReference type="OrthoDB" id="9965014at2"/>
<dbReference type="Proteomes" id="UP000322699">
    <property type="component" value="Unassembled WGS sequence"/>
</dbReference>
<protein>
    <submittedName>
        <fullName evidence="1">Uncharacterized protein</fullName>
    </submittedName>
</protein>
<organism evidence="1 2">
    <name type="scientific">Rubripirellula obstinata</name>
    <dbReference type="NCBI Taxonomy" id="406547"/>
    <lineage>
        <taxon>Bacteria</taxon>
        <taxon>Pseudomonadati</taxon>
        <taxon>Planctomycetota</taxon>
        <taxon>Planctomycetia</taxon>
        <taxon>Pirellulales</taxon>
        <taxon>Pirellulaceae</taxon>
        <taxon>Rubripirellula</taxon>
    </lineage>
</organism>
<dbReference type="RefSeq" id="WP_068267068.1">
    <property type="nucleotide sequence ID" value="NZ_LWSK01000153.1"/>
</dbReference>
<dbReference type="AlphaFoldDB" id="A0A5B1CH81"/>
<evidence type="ECO:0000313" key="1">
    <source>
        <dbReference type="EMBL" id="KAA1258930.1"/>
    </source>
</evidence>